<accession>A0A484KP50</accession>
<dbReference type="EMBL" id="OOIL02000646">
    <property type="protein sequence ID" value="VFQ67761.1"/>
    <property type="molecule type" value="Genomic_DNA"/>
</dbReference>
<dbReference type="AlphaFoldDB" id="A0A484KP50"/>
<evidence type="ECO:0000259" key="1">
    <source>
        <dbReference type="Pfam" id="PF22936"/>
    </source>
</evidence>
<organism evidence="2 3">
    <name type="scientific">Cuscuta campestris</name>
    <dbReference type="NCBI Taxonomy" id="132261"/>
    <lineage>
        <taxon>Eukaryota</taxon>
        <taxon>Viridiplantae</taxon>
        <taxon>Streptophyta</taxon>
        <taxon>Embryophyta</taxon>
        <taxon>Tracheophyta</taxon>
        <taxon>Spermatophyta</taxon>
        <taxon>Magnoliopsida</taxon>
        <taxon>eudicotyledons</taxon>
        <taxon>Gunneridae</taxon>
        <taxon>Pentapetalae</taxon>
        <taxon>asterids</taxon>
        <taxon>lamiids</taxon>
        <taxon>Solanales</taxon>
        <taxon>Convolvulaceae</taxon>
        <taxon>Cuscuteae</taxon>
        <taxon>Cuscuta</taxon>
        <taxon>Cuscuta subgen. Grammica</taxon>
        <taxon>Cuscuta sect. Cleistogrammica</taxon>
    </lineage>
</organism>
<dbReference type="InterPro" id="IPR054722">
    <property type="entry name" value="PolX-like_BBD"/>
</dbReference>
<keyword evidence="3" id="KW-1185">Reference proteome</keyword>
<reference evidence="2 3" key="1">
    <citation type="submission" date="2018-04" db="EMBL/GenBank/DDBJ databases">
        <authorList>
            <person name="Vogel A."/>
        </authorList>
    </citation>
    <scope>NUCLEOTIDE SEQUENCE [LARGE SCALE GENOMIC DNA]</scope>
</reference>
<name>A0A484KP50_9ASTE</name>
<dbReference type="Pfam" id="PF22936">
    <property type="entry name" value="Pol_BBD"/>
    <property type="match status" value="1"/>
</dbReference>
<dbReference type="PANTHER" id="PTHR47592">
    <property type="entry name" value="PBF68 PROTEIN"/>
    <property type="match status" value="1"/>
</dbReference>
<dbReference type="PANTHER" id="PTHR47592:SF31">
    <property type="entry name" value="ZINC FINGER, CCHC-TYPE-RELATED"/>
    <property type="match status" value="1"/>
</dbReference>
<sequence length="198" mass="22159">MQTVKPAMLNEEMRRKMQGHIKKNCFKWKRDNKAKGKNEKEDEGGDRVSTADLVDDLIFVTDADVVNAVSDDQSWVIDSGATLHVTPRKEFFTSLKSGSFGKLKMGNDAVAEVVGIGDVCLETQMGTKLLLKDNQTFHSRSKHIDVRYHWIRDVLDAKLLELAKVQTDDNGADMLTKALPKWKFDVCCEIAGLAITST</sequence>
<evidence type="ECO:0000313" key="2">
    <source>
        <dbReference type="EMBL" id="VFQ67761.1"/>
    </source>
</evidence>
<protein>
    <recommendedName>
        <fullName evidence="1">Retrovirus-related Pol polyprotein from transposon TNT 1-94-like beta-barrel domain-containing protein</fullName>
    </recommendedName>
</protein>
<dbReference type="CDD" id="cd09272">
    <property type="entry name" value="RNase_HI_RT_Ty1"/>
    <property type="match status" value="1"/>
</dbReference>
<dbReference type="OrthoDB" id="418237at2759"/>
<proteinExistence type="predicted"/>
<gene>
    <name evidence="2" type="ORF">CCAM_LOCUS9537</name>
</gene>
<feature type="domain" description="Retrovirus-related Pol polyprotein from transposon TNT 1-94-like beta-barrel" evidence="1">
    <location>
        <begin position="75"/>
        <end position="133"/>
    </location>
</feature>
<evidence type="ECO:0000313" key="3">
    <source>
        <dbReference type="Proteomes" id="UP000595140"/>
    </source>
</evidence>
<dbReference type="Proteomes" id="UP000595140">
    <property type="component" value="Unassembled WGS sequence"/>
</dbReference>